<evidence type="ECO:0000313" key="2">
    <source>
        <dbReference type="Proteomes" id="UP001143370"/>
    </source>
</evidence>
<gene>
    <name evidence="1" type="ORF">GCM10017643_13900</name>
</gene>
<accession>A0A9W6MYT2</accession>
<sequence>MAATIERHTEVHEAGHAVIAIALGLPVEGMTVVPDGEAAGHVIIPDQWAILDSWEARERWRDERTAIMGRILAYMAGAEAEIEILGNCHGGDGDDRLWISRMLEEIPSERTPAQLEERLRGHTRALVRRHRAAIERLAGEIAQSRSLSAVQLTALLSVPVTSVAKRA</sequence>
<dbReference type="Proteomes" id="UP001143370">
    <property type="component" value="Unassembled WGS sequence"/>
</dbReference>
<dbReference type="GO" id="GO:0004222">
    <property type="term" value="F:metalloendopeptidase activity"/>
    <property type="evidence" value="ECO:0007669"/>
    <property type="project" value="InterPro"/>
</dbReference>
<organism evidence="1 2">
    <name type="scientific">Ancylobacter dichloromethanicus</name>
    <dbReference type="NCBI Taxonomy" id="518825"/>
    <lineage>
        <taxon>Bacteria</taxon>
        <taxon>Pseudomonadati</taxon>
        <taxon>Pseudomonadota</taxon>
        <taxon>Alphaproteobacteria</taxon>
        <taxon>Hyphomicrobiales</taxon>
        <taxon>Xanthobacteraceae</taxon>
        <taxon>Ancylobacter</taxon>
    </lineage>
</organism>
<evidence type="ECO:0000313" key="1">
    <source>
        <dbReference type="EMBL" id="GLK71275.1"/>
    </source>
</evidence>
<dbReference type="InterPro" id="IPR037219">
    <property type="entry name" value="Peptidase_M41-like"/>
</dbReference>
<proteinExistence type="predicted"/>
<reference evidence="1" key="1">
    <citation type="journal article" date="2014" name="Int. J. Syst. Evol. Microbiol.">
        <title>Complete genome sequence of Corynebacterium casei LMG S-19264T (=DSM 44701T), isolated from a smear-ripened cheese.</title>
        <authorList>
            <consortium name="US DOE Joint Genome Institute (JGI-PGF)"/>
            <person name="Walter F."/>
            <person name="Albersmeier A."/>
            <person name="Kalinowski J."/>
            <person name="Ruckert C."/>
        </authorList>
    </citation>
    <scope>NUCLEOTIDE SEQUENCE</scope>
    <source>
        <strain evidence="1">VKM B-2484</strain>
    </source>
</reference>
<keyword evidence="2" id="KW-1185">Reference proteome</keyword>
<dbReference type="SUPFAM" id="SSF140990">
    <property type="entry name" value="FtsH protease domain-like"/>
    <property type="match status" value="1"/>
</dbReference>
<dbReference type="RefSeq" id="WP_213372364.1">
    <property type="nucleotide sequence ID" value="NZ_BSFJ01000005.1"/>
</dbReference>
<dbReference type="Gene3D" id="1.20.58.760">
    <property type="entry name" value="Peptidase M41"/>
    <property type="match status" value="1"/>
</dbReference>
<dbReference type="GO" id="GO:0006508">
    <property type="term" value="P:proteolysis"/>
    <property type="evidence" value="ECO:0007669"/>
    <property type="project" value="InterPro"/>
</dbReference>
<dbReference type="GO" id="GO:0005524">
    <property type="term" value="F:ATP binding"/>
    <property type="evidence" value="ECO:0007669"/>
    <property type="project" value="InterPro"/>
</dbReference>
<comment type="caution">
    <text evidence="1">The sequence shown here is derived from an EMBL/GenBank/DDBJ whole genome shotgun (WGS) entry which is preliminary data.</text>
</comment>
<dbReference type="AlphaFoldDB" id="A0A9W6MYT2"/>
<name>A0A9W6MYT2_9HYPH</name>
<protein>
    <submittedName>
        <fullName evidence="1">Uncharacterized protein</fullName>
    </submittedName>
</protein>
<dbReference type="GO" id="GO:0004176">
    <property type="term" value="F:ATP-dependent peptidase activity"/>
    <property type="evidence" value="ECO:0007669"/>
    <property type="project" value="InterPro"/>
</dbReference>
<reference evidence="1" key="2">
    <citation type="submission" date="2023-01" db="EMBL/GenBank/DDBJ databases">
        <authorList>
            <person name="Sun Q."/>
            <person name="Evtushenko L."/>
        </authorList>
    </citation>
    <scope>NUCLEOTIDE SEQUENCE</scope>
    <source>
        <strain evidence="1">VKM B-2484</strain>
    </source>
</reference>
<dbReference type="EMBL" id="BSFJ01000005">
    <property type="protein sequence ID" value="GLK71275.1"/>
    <property type="molecule type" value="Genomic_DNA"/>
</dbReference>